<evidence type="ECO:0000313" key="5">
    <source>
        <dbReference type="Proteomes" id="UP000245207"/>
    </source>
</evidence>
<feature type="domain" description="Thioesterase" evidence="3">
    <location>
        <begin position="56"/>
        <end position="127"/>
    </location>
</feature>
<dbReference type="SUPFAM" id="SSF54637">
    <property type="entry name" value="Thioesterase/thiol ester dehydrase-isomerase"/>
    <property type="match status" value="2"/>
</dbReference>
<dbReference type="Proteomes" id="UP000245207">
    <property type="component" value="Unassembled WGS sequence"/>
</dbReference>
<comment type="caution">
    <text evidence="4">The sequence shown here is derived from an EMBL/GenBank/DDBJ whole genome shotgun (WGS) entry which is preliminary data.</text>
</comment>
<organism evidence="4 5">
    <name type="scientific">Artemisia annua</name>
    <name type="common">Sweet wormwood</name>
    <dbReference type="NCBI Taxonomy" id="35608"/>
    <lineage>
        <taxon>Eukaryota</taxon>
        <taxon>Viridiplantae</taxon>
        <taxon>Streptophyta</taxon>
        <taxon>Embryophyta</taxon>
        <taxon>Tracheophyta</taxon>
        <taxon>Spermatophyta</taxon>
        <taxon>Magnoliopsida</taxon>
        <taxon>eudicotyledons</taxon>
        <taxon>Gunneridae</taxon>
        <taxon>Pentapetalae</taxon>
        <taxon>asterids</taxon>
        <taxon>campanulids</taxon>
        <taxon>Asterales</taxon>
        <taxon>Asteraceae</taxon>
        <taxon>Asteroideae</taxon>
        <taxon>Anthemideae</taxon>
        <taxon>Artemisiinae</taxon>
        <taxon>Artemisia</taxon>
    </lineage>
</organism>
<keyword evidence="5" id="KW-1185">Reference proteome</keyword>
<name>A0A2U1MJG8_ARTAN</name>
<dbReference type="PANTHER" id="PTHR21660">
    <property type="entry name" value="THIOESTERASE SUPERFAMILY MEMBER-RELATED"/>
    <property type="match status" value="1"/>
</dbReference>
<dbReference type="OrthoDB" id="46529at2759"/>
<evidence type="ECO:0000256" key="2">
    <source>
        <dbReference type="ARBA" id="ARBA00022801"/>
    </source>
</evidence>
<evidence type="ECO:0000256" key="1">
    <source>
        <dbReference type="ARBA" id="ARBA00008324"/>
    </source>
</evidence>
<dbReference type="AlphaFoldDB" id="A0A2U1MJG8"/>
<protein>
    <submittedName>
        <fullName evidence="4">Thioesterase superfamily</fullName>
    </submittedName>
</protein>
<gene>
    <name evidence="4" type="ORF">CTI12_AA371210</name>
</gene>
<sequence>MKKGDYTKLAKTWLENSSKFELDGLALKGMKIDRVELGYIRCYFVIPDHLSDANANWNAGAMSVLIDDMAAGAVFSITRGNLATVDFTMSFYSTVKVNEEVEIEASVVGEKGNLVSVVIDIKKKGSGEKDANANRNAGAMSVLIDDMAAGAVFSITRGNLATVDFTMSFYSTVKVNEEVEIEASVVGEKGNLVSVVIDIKKKGSGEKVVVGKQWMHANSP</sequence>
<accession>A0A2U1MJG8</accession>
<keyword evidence="2" id="KW-0378">Hydrolase</keyword>
<dbReference type="InterPro" id="IPR039298">
    <property type="entry name" value="ACOT13"/>
</dbReference>
<dbReference type="InterPro" id="IPR029069">
    <property type="entry name" value="HotDog_dom_sf"/>
</dbReference>
<dbReference type="Pfam" id="PF03061">
    <property type="entry name" value="4HBT"/>
    <property type="match status" value="2"/>
</dbReference>
<evidence type="ECO:0000259" key="3">
    <source>
        <dbReference type="Pfam" id="PF03061"/>
    </source>
</evidence>
<dbReference type="Gene3D" id="3.10.129.10">
    <property type="entry name" value="Hotdog Thioesterase"/>
    <property type="match status" value="2"/>
</dbReference>
<dbReference type="CDD" id="cd03443">
    <property type="entry name" value="PaaI_thioesterase"/>
    <property type="match status" value="1"/>
</dbReference>
<dbReference type="PANTHER" id="PTHR21660:SF1">
    <property type="entry name" value="ACYL-COENZYME A THIOESTERASE 13"/>
    <property type="match status" value="1"/>
</dbReference>
<dbReference type="STRING" id="35608.A0A2U1MJG8"/>
<dbReference type="InterPro" id="IPR006683">
    <property type="entry name" value="Thioestr_dom"/>
</dbReference>
<reference evidence="4 5" key="1">
    <citation type="journal article" date="2018" name="Mol. Plant">
        <title>The genome of Artemisia annua provides insight into the evolution of Asteraceae family and artemisinin biosynthesis.</title>
        <authorList>
            <person name="Shen Q."/>
            <person name="Zhang L."/>
            <person name="Liao Z."/>
            <person name="Wang S."/>
            <person name="Yan T."/>
            <person name="Shi P."/>
            <person name="Liu M."/>
            <person name="Fu X."/>
            <person name="Pan Q."/>
            <person name="Wang Y."/>
            <person name="Lv Z."/>
            <person name="Lu X."/>
            <person name="Zhang F."/>
            <person name="Jiang W."/>
            <person name="Ma Y."/>
            <person name="Chen M."/>
            <person name="Hao X."/>
            <person name="Li L."/>
            <person name="Tang Y."/>
            <person name="Lv G."/>
            <person name="Zhou Y."/>
            <person name="Sun X."/>
            <person name="Brodelius P.E."/>
            <person name="Rose J.K.C."/>
            <person name="Tang K."/>
        </authorList>
    </citation>
    <scope>NUCLEOTIDE SEQUENCE [LARGE SCALE GENOMIC DNA]</scope>
    <source>
        <strain evidence="5">cv. Huhao1</strain>
        <tissue evidence="4">Leaf</tissue>
    </source>
</reference>
<evidence type="ECO:0000313" key="4">
    <source>
        <dbReference type="EMBL" id="PWA61415.1"/>
    </source>
</evidence>
<dbReference type="GO" id="GO:0047617">
    <property type="term" value="F:fatty acyl-CoA hydrolase activity"/>
    <property type="evidence" value="ECO:0007669"/>
    <property type="project" value="InterPro"/>
</dbReference>
<proteinExistence type="inferred from homology"/>
<dbReference type="EMBL" id="PKPP01005107">
    <property type="protein sequence ID" value="PWA61415.1"/>
    <property type="molecule type" value="Genomic_DNA"/>
</dbReference>
<comment type="similarity">
    <text evidence="1">Belongs to the thioesterase PaaI family.</text>
</comment>
<feature type="domain" description="Thioesterase" evidence="3">
    <location>
        <begin position="136"/>
        <end position="205"/>
    </location>
</feature>